<reference evidence="2 3" key="1">
    <citation type="submission" date="2018-06" db="EMBL/GenBank/DDBJ databases">
        <title>Draft genome sequence of hyperthermophilic methanogen Methanothermobacter tenebrarum sp. MCM-B 1447.</title>
        <authorList>
            <person name="Pore S.D."/>
            <person name="Dagar S."/>
            <person name="Dhakephalkar P.K."/>
        </authorList>
    </citation>
    <scope>NUCLEOTIDE SEQUENCE [LARGE SCALE GENOMIC DNA]</scope>
    <source>
        <strain evidence="2 3">MCM B 1447</strain>
    </source>
</reference>
<sequence>MEDDKLKTNGVKSPIIVGLDPGLTVGIAILNLRGDLVYINSIKEASHAEVIMEIMDKGKAIVIGSDVHPPPKMVKKIATALNSRLYTPERIFSVASKNELVNAFLMEKKLDISLDAHERDALAAAIKTYRHYENKLRQVESRLTSSDINEREVDEIKGLVIKGTPITNAIKKIRKPKGAEKITEKQDTKERPKEALKELLELKKRVKVQEKKIEHQKLLINRIKRQNRILRNKLRRQKRENLNLKKKIERLHYEYSKDILLNKELSSKIKLIKKLQEKYNKEKNLRENLERNINSLLEMKEFEDKGEKLPVKIVKSFTREGIKEACHQWKIKKDDVILLCNAKGGGSQTAKILTKLAPKAIITRENMSHQALGIFEDKEIPVVSEENISLEMRENFALVKAKDLENEIRAWKKKITEKRRKKEKQKLWKIIDEYRAKRRRKH</sequence>
<dbReference type="EMBL" id="QLOE01000003">
    <property type="protein sequence ID" value="RAO79404.1"/>
    <property type="molecule type" value="Genomic_DNA"/>
</dbReference>
<protein>
    <recommendedName>
        <fullName evidence="4">DUF460 domain-containing protein</fullName>
    </recommendedName>
</protein>
<comment type="caution">
    <text evidence="2">The sequence shown here is derived from an EMBL/GenBank/DDBJ whole genome shotgun (WGS) entry which is preliminary data.</text>
</comment>
<dbReference type="InterPro" id="IPR007408">
    <property type="entry name" value="DUF460"/>
</dbReference>
<organism evidence="2 3">
    <name type="scientific">Methanothermobacter tenebrarum</name>
    <dbReference type="NCBI Taxonomy" id="680118"/>
    <lineage>
        <taxon>Archaea</taxon>
        <taxon>Methanobacteriati</taxon>
        <taxon>Methanobacteriota</taxon>
        <taxon>Methanomada group</taxon>
        <taxon>Methanobacteria</taxon>
        <taxon>Methanobacteriales</taxon>
        <taxon>Methanobacteriaceae</taxon>
        <taxon>Methanothermobacter</taxon>
    </lineage>
</organism>
<dbReference type="AlphaFoldDB" id="A0A328PJ60"/>
<name>A0A328PJ60_9EURY</name>
<evidence type="ECO:0000313" key="3">
    <source>
        <dbReference type="Proteomes" id="UP000249782"/>
    </source>
</evidence>
<dbReference type="RefSeq" id="WP_112093692.1">
    <property type="nucleotide sequence ID" value="NZ_QLOE01000003.1"/>
</dbReference>
<dbReference type="PANTHER" id="PTHR40707">
    <property type="entry name" value="POSSIBLE NUCLEASE OF RNASE H FOLD, RUVC/YQGF FAMILY"/>
    <property type="match status" value="1"/>
</dbReference>
<dbReference type="Pfam" id="PF04312">
    <property type="entry name" value="DUF460"/>
    <property type="match status" value="1"/>
</dbReference>
<evidence type="ECO:0000256" key="1">
    <source>
        <dbReference type="SAM" id="Coils"/>
    </source>
</evidence>
<gene>
    <name evidence="2" type="ORF">DPC56_03615</name>
</gene>
<keyword evidence="1" id="KW-0175">Coiled coil</keyword>
<proteinExistence type="predicted"/>
<dbReference type="Proteomes" id="UP000249782">
    <property type="component" value="Unassembled WGS sequence"/>
</dbReference>
<evidence type="ECO:0000313" key="2">
    <source>
        <dbReference type="EMBL" id="RAO79404.1"/>
    </source>
</evidence>
<accession>A0A328PJ60</accession>
<dbReference type="OrthoDB" id="15228at2157"/>
<feature type="coiled-coil region" evidence="1">
    <location>
        <begin position="196"/>
        <end position="299"/>
    </location>
</feature>
<evidence type="ECO:0008006" key="4">
    <source>
        <dbReference type="Google" id="ProtNLM"/>
    </source>
</evidence>
<keyword evidence="3" id="KW-1185">Reference proteome</keyword>
<dbReference type="PANTHER" id="PTHR40707:SF1">
    <property type="entry name" value="DUF460 DOMAIN-CONTAINING PROTEIN"/>
    <property type="match status" value="1"/>
</dbReference>